<keyword evidence="6 9" id="KW-0028">Amino-acid biosynthesis</keyword>
<evidence type="ECO:0000256" key="4">
    <source>
        <dbReference type="ARBA" id="ARBA00009667"/>
    </source>
</evidence>
<dbReference type="InterPro" id="IPR013785">
    <property type="entry name" value="Aldolase_TIM"/>
</dbReference>
<feature type="active site" description="Proton acceptor" evidence="9">
    <location>
        <position position="8"/>
    </location>
</feature>
<dbReference type="SUPFAM" id="SSF51366">
    <property type="entry name" value="Ribulose-phoshate binding barrel"/>
    <property type="match status" value="1"/>
</dbReference>
<comment type="similarity">
    <text evidence="4 9 10">Belongs to the HisA/HisF family.</text>
</comment>
<dbReference type="EC" id="5.3.1.16" evidence="9 11"/>
<dbReference type="InterPro" id="IPR044524">
    <property type="entry name" value="Isoase_HisA-like"/>
</dbReference>
<dbReference type="AlphaFoldDB" id="A0A7L7LG71"/>
<comment type="pathway">
    <text evidence="3 9 11">Amino-acid biosynthesis; L-histidine biosynthesis; L-histidine from 5-phospho-alpha-D-ribose 1-diphosphate: step 4/9.</text>
</comment>
<dbReference type="InterPro" id="IPR023016">
    <property type="entry name" value="HisA/PriA"/>
</dbReference>
<comment type="catalytic activity">
    <reaction evidence="1 9 11">
        <text>1-(5-phospho-beta-D-ribosyl)-5-[(5-phospho-beta-D-ribosylamino)methylideneamino]imidazole-4-carboxamide = 5-[(5-phospho-1-deoxy-D-ribulos-1-ylimino)methylamino]-1-(5-phospho-beta-D-ribosyl)imidazole-4-carboxamide</text>
        <dbReference type="Rhea" id="RHEA:15469"/>
        <dbReference type="ChEBI" id="CHEBI:58435"/>
        <dbReference type="ChEBI" id="CHEBI:58525"/>
        <dbReference type="EC" id="5.3.1.16"/>
    </reaction>
</comment>
<dbReference type="InterPro" id="IPR006062">
    <property type="entry name" value="His_biosynth"/>
</dbReference>
<dbReference type="UniPathway" id="UPA00031">
    <property type="reaction ID" value="UER00009"/>
</dbReference>
<dbReference type="GO" id="GO:0000162">
    <property type="term" value="P:L-tryptophan biosynthetic process"/>
    <property type="evidence" value="ECO:0007669"/>
    <property type="project" value="TreeGrafter"/>
</dbReference>
<comment type="subcellular location">
    <subcellularLocation>
        <location evidence="2 9 11">Cytoplasm</location>
    </subcellularLocation>
</comment>
<dbReference type="GO" id="GO:0003949">
    <property type="term" value="F:1-(5-phosphoribosyl)-5-[(5-phosphoribosylamino)methylideneamino]imidazole-4-carboxamide isomerase activity"/>
    <property type="evidence" value="ECO:0007669"/>
    <property type="project" value="UniProtKB-UniRule"/>
</dbReference>
<keyword evidence="7 9" id="KW-0368">Histidine biosynthesis</keyword>
<evidence type="ECO:0000256" key="5">
    <source>
        <dbReference type="ARBA" id="ARBA00022490"/>
    </source>
</evidence>
<evidence type="ECO:0000256" key="7">
    <source>
        <dbReference type="ARBA" id="ARBA00023102"/>
    </source>
</evidence>
<dbReference type="InterPro" id="IPR006063">
    <property type="entry name" value="HisA_bact_arch"/>
</dbReference>
<dbReference type="KEGG" id="add:HUW48_10490"/>
<evidence type="ECO:0000256" key="8">
    <source>
        <dbReference type="ARBA" id="ARBA00023235"/>
    </source>
</evidence>
<dbReference type="EMBL" id="CP055153">
    <property type="protein sequence ID" value="QMU31515.1"/>
    <property type="molecule type" value="Genomic_DNA"/>
</dbReference>
<accession>A0A7L7LG71</accession>
<dbReference type="FunFam" id="3.20.20.70:FF:000009">
    <property type="entry name" value="1-(5-phosphoribosyl)-5-[(5-phosphoribosylamino)methylideneamino] imidazole-4-carboxamide isomerase"/>
    <property type="match status" value="1"/>
</dbReference>
<dbReference type="Pfam" id="PF00977">
    <property type="entry name" value="His_biosynth"/>
    <property type="match status" value="1"/>
</dbReference>
<dbReference type="Proteomes" id="UP000514509">
    <property type="component" value="Chromosome"/>
</dbReference>
<protein>
    <recommendedName>
        <fullName evidence="9 11">1-(5-phosphoribosyl)-5-[(5-phosphoribosylamino)methylideneamino] imidazole-4-carboxamide isomerase</fullName>
        <ecNumber evidence="9 11">5.3.1.16</ecNumber>
    </recommendedName>
    <alternativeName>
        <fullName evidence="9">Phosphoribosylformimino-5-aminoimidazole carboxamide ribotide isomerase</fullName>
    </alternativeName>
</protein>
<keyword evidence="8 9" id="KW-0413">Isomerase</keyword>
<keyword evidence="5 9" id="KW-0963">Cytoplasm</keyword>
<proteinExistence type="inferred from homology"/>
<evidence type="ECO:0000313" key="12">
    <source>
        <dbReference type="EMBL" id="QMU31515.1"/>
    </source>
</evidence>
<gene>
    <name evidence="9 12" type="primary">hisA</name>
    <name evidence="12" type="ORF">HUW48_10490</name>
</gene>
<evidence type="ECO:0000256" key="9">
    <source>
        <dbReference type="HAMAP-Rule" id="MF_01014"/>
    </source>
</evidence>
<dbReference type="Gene3D" id="3.20.20.70">
    <property type="entry name" value="Aldolase class I"/>
    <property type="match status" value="1"/>
</dbReference>
<organism evidence="12 13">
    <name type="scientific">Adhaeribacter radiodurans</name>
    <dbReference type="NCBI Taxonomy" id="2745197"/>
    <lineage>
        <taxon>Bacteria</taxon>
        <taxon>Pseudomonadati</taxon>
        <taxon>Bacteroidota</taxon>
        <taxon>Cytophagia</taxon>
        <taxon>Cytophagales</taxon>
        <taxon>Hymenobacteraceae</taxon>
        <taxon>Adhaeribacter</taxon>
    </lineage>
</organism>
<evidence type="ECO:0000256" key="6">
    <source>
        <dbReference type="ARBA" id="ARBA00022605"/>
    </source>
</evidence>
<evidence type="ECO:0000313" key="13">
    <source>
        <dbReference type="Proteomes" id="UP000514509"/>
    </source>
</evidence>
<evidence type="ECO:0000256" key="10">
    <source>
        <dbReference type="RuleBase" id="RU003657"/>
    </source>
</evidence>
<evidence type="ECO:0000256" key="3">
    <source>
        <dbReference type="ARBA" id="ARBA00005133"/>
    </source>
</evidence>
<dbReference type="NCBIfam" id="TIGR00007">
    <property type="entry name" value="1-(5-phosphoribosyl)-5-[(5-phosphoribosylamino)methylideneamino]imidazole-4-carboxamide isomerase"/>
    <property type="match status" value="1"/>
</dbReference>
<dbReference type="HAMAP" id="MF_01014">
    <property type="entry name" value="HisA"/>
    <property type="match status" value="1"/>
</dbReference>
<reference evidence="12 13" key="1">
    <citation type="submission" date="2020-08" db="EMBL/GenBank/DDBJ databases">
        <title>Adhaeribacter dokdonensis sp. nov., isolated from the rhizosphere of Elymus tsukushiensis, a plant native to the Dokdo Islands, Republic of Korea.</title>
        <authorList>
            <person name="Ghim S.Y."/>
        </authorList>
    </citation>
    <scope>NUCLEOTIDE SEQUENCE [LARGE SCALE GENOMIC DNA]</scope>
    <source>
        <strain evidence="12 13">KUDC8001</strain>
    </source>
</reference>
<keyword evidence="13" id="KW-1185">Reference proteome</keyword>
<sequence length="239" mass="25831">MQIIPAIDIIGGQCVRLTEGDFTQQKTYASNPVEVAKQFVDAGLQRLHLVDLDGARARKPLNLAVLEAIATQTNLIIDFGGGIQSEESIQQAFNAGAQQITAGSIAVREVSLVQHWLEKFGANKIIIGADFRDNFISINAWAEQSTVSLTNFIQQYLEYGAQTFICTDVSKDGKLQGPATQTYTELVQSFPKAGFIASGGVTTINDLEELKAIGMEGVIIGKAIYEGTITLADLNKFVC</sequence>
<dbReference type="InterPro" id="IPR011060">
    <property type="entry name" value="RibuloseP-bd_barrel"/>
</dbReference>
<evidence type="ECO:0000256" key="2">
    <source>
        <dbReference type="ARBA" id="ARBA00004496"/>
    </source>
</evidence>
<evidence type="ECO:0000256" key="11">
    <source>
        <dbReference type="RuleBase" id="RU003658"/>
    </source>
</evidence>
<dbReference type="GO" id="GO:0005737">
    <property type="term" value="C:cytoplasm"/>
    <property type="evidence" value="ECO:0007669"/>
    <property type="project" value="UniProtKB-SubCell"/>
</dbReference>
<name>A0A7L7LG71_9BACT</name>
<dbReference type="GO" id="GO:0000105">
    <property type="term" value="P:L-histidine biosynthetic process"/>
    <property type="evidence" value="ECO:0007669"/>
    <property type="project" value="UniProtKB-UniRule"/>
</dbReference>
<feature type="active site" description="Proton donor" evidence="9">
    <location>
        <position position="130"/>
    </location>
</feature>
<evidence type="ECO:0000256" key="1">
    <source>
        <dbReference type="ARBA" id="ARBA00000901"/>
    </source>
</evidence>
<dbReference type="PANTHER" id="PTHR43090:SF2">
    <property type="entry name" value="1-(5-PHOSPHORIBOSYL)-5-[(5-PHOSPHORIBOSYLAMINO)METHYLIDENEAMINO] IMIDAZOLE-4-CARBOXAMIDE ISOMERASE"/>
    <property type="match status" value="1"/>
</dbReference>
<dbReference type="PANTHER" id="PTHR43090">
    <property type="entry name" value="1-(5-PHOSPHORIBOSYL)-5-[(5-PHOSPHORIBOSYLAMINO)METHYLIDENEAMINO] IMIDAZOLE-4-CARBOXAMIDE ISOMERASE"/>
    <property type="match status" value="1"/>
</dbReference>
<dbReference type="CDD" id="cd04732">
    <property type="entry name" value="HisA"/>
    <property type="match status" value="1"/>
</dbReference>